<evidence type="ECO:0000256" key="1">
    <source>
        <dbReference type="SAM" id="Phobius"/>
    </source>
</evidence>
<accession>A0A9P0KXD1</accession>
<name>A0A9P0KXD1_ACAOB</name>
<proteinExistence type="predicted"/>
<gene>
    <name evidence="2" type="ORF">ACAOBT_LOCUS15705</name>
</gene>
<evidence type="ECO:0000313" key="2">
    <source>
        <dbReference type="EMBL" id="CAH1983713.1"/>
    </source>
</evidence>
<protein>
    <submittedName>
        <fullName evidence="2">Uncharacterized protein</fullName>
    </submittedName>
</protein>
<dbReference type="EMBL" id="CAKOFQ010006944">
    <property type="protein sequence ID" value="CAH1983713.1"/>
    <property type="molecule type" value="Genomic_DNA"/>
</dbReference>
<keyword evidence="1" id="KW-1133">Transmembrane helix</keyword>
<evidence type="ECO:0000313" key="3">
    <source>
        <dbReference type="Proteomes" id="UP001152888"/>
    </source>
</evidence>
<dbReference type="Proteomes" id="UP001152888">
    <property type="component" value="Unassembled WGS sequence"/>
</dbReference>
<dbReference type="AlphaFoldDB" id="A0A9P0KXD1"/>
<organism evidence="2 3">
    <name type="scientific">Acanthoscelides obtectus</name>
    <name type="common">Bean weevil</name>
    <name type="synonym">Bruchus obtectus</name>
    <dbReference type="NCBI Taxonomy" id="200917"/>
    <lineage>
        <taxon>Eukaryota</taxon>
        <taxon>Metazoa</taxon>
        <taxon>Ecdysozoa</taxon>
        <taxon>Arthropoda</taxon>
        <taxon>Hexapoda</taxon>
        <taxon>Insecta</taxon>
        <taxon>Pterygota</taxon>
        <taxon>Neoptera</taxon>
        <taxon>Endopterygota</taxon>
        <taxon>Coleoptera</taxon>
        <taxon>Polyphaga</taxon>
        <taxon>Cucujiformia</taxon>
        <taxon>Chrysomeloidea</taxon>
        <taxon>Chrysomelidae</taxon>
        <taxon>Bruchinae</taxon>
        <taxon>Bruchini</taxon>
        <taxon>Acanthoscelides</taxon>
    </lineage>
</organism>
<comment type="caution">
    <text evidence="2">The sequence shown here is derived from an EMBL/GenBank/DDBJ whole genome shotgun (WGS) entry which is preliminary data.</text>
</comment>
<keyword evidence="3" id="KW-1185">Reference proteome</keyword>
<keyword evidence="1" id="KW-0472">Membrane</keyword>
<sequence>MLLNFTTSHNLFLISGGFSPKIRGSLFEWGRFWGYFFIGEVLCKILFYYKIAYLKN</sequence>
<feature type="transmembrane region" description="Helical" evidence="1">
    <location>
        <begin position="32"/>
        <end position="49"/>
    </location>
</feature>
<keyword evidence="1" id="KW-0812">Transmembrane</keyword>
<reference evidence="2" key="1">
    <citation type="submission" date="2022-03" db="EMBL/GenBank/DDBJ databases">
        <authorList>
            <person name="Sayadi A."/>
        </authorList>
    </citation>
    <scope>NUCLEOTIDE SEQUENCE</scope>
</reference>